<dbReference type="AlphaFoldDB" id="A0AA47E2P7"/>
<evidence type="ECO:0000313" key="5">
    <source>
        <dbReference type="EMBL" id="WAE53075.1"/>
    </source>
</evidence>
<keyword evidence="3 4" id="KW-0456">Lyase</keyword>
<dbReference type="PANTHER" id="PTHR38683:SF1">
    <property type="entry name" value="CHORISMATE PYRUVATE-LYASE"/>
    <property type="match status" value="1"/>
</dbReference>
<dbReference type="GO" id="GO:0006744">
    <property type="term" value="P:ubiquinone biosynthetic process"/>
    <property type="evidence" value="ECO:0007669"/>
    <property type="project" value="UniProtKB-UniRule"/>
</dbReference>
<dbReference type="RefSeq" id="WP_267931955.1">
    <property type="nucleotide sequence ID" value="NZ_CP113257.1"/>
</dbReference>
<dbReference type="EMBL" id="CP113257">
    <property type="protein sequence ID" value="WAE53075.1"/>
    <property type="molecule type" value="Genomic_DNA"/>
</dbReference>
<protein>
    <recommendedName>
        <fullName evidence="4">Probable chorismate pyruvate-lyase</fullName>
        <shortName evidence="4">CL</shortName>
        <shortName evidence="4">CPL</shortName>
        <ecNumber evidence="4">4.1.3.40</ecNumber>
    </recommendedName>
</protein>
<comment type="similarity">
    <text evidence="4">Belongs to the UbiC family.</text>
</comment>
<evidence type="ECO:0000256" key="4">
    <source>
        <dbReference type="HAMAP-Rule" id="MF_01632"/>
    </source>
</evidence>
<dbReference type="HAMAP" id="MF_01632">
    <property type="entry name" value="UbiC"/>
    <property type="match status" value="1"/>
</dbReference>
<dbReference type="GO" id="GO:0005829">
    <property type="term" value="C:cytosol"/>
    <property type="evidence" value="ECO:0007669"/>
    <property type="project" value="TreeGrafter"/>
</dbReference>
<feature type="binding site" evidence="4">
    <location>
        <position position="118"/>
    </location>
    <ligand>
        <name>substrate</name>
    </ligand>
</feature>
<comment type="function">
    <text evidence="4">Removes the pyruvyl group from chorismate, with concomitant aromatization of the ring, to provide 4-hydroxybenzoate (4HB) for the ubiquinone pathway.</text>
</comment>
<feature type="binding site" evidence="4">
    <location>
        <position position="80"/>
    </location>
    <ligand>
        <name>substrate</name>
    </ligand>
</feature>
<feature type="binding site" evidence="4">
    <location>
        <position position="170"/>
    </location>
    <ligand>
        <name>substrate</name>
    </ligand>
</feature>
<dbReference type="Pfam" id="PF04345">
    <property type="entry name" value="Chor_lyase"/>
    <property type="match status" value="1"/>
</dbReference>
<accession>A0AA47E2P7</accession>
<dbReference type="GO" id="GO:0042866">
    <property type="term" value="P:pyruvate biosynthetic process"/>
    <property type="evidence" value="ECO:0007669"/>
    <property type="project" value="UniProtKB-UniRule"/>
</dbReference>
<dbReference type="SUPFAM" id="SSF64288">
    <property type="entry name" value="Chorismate lyase-like"/>
    <property type="match status" value="1"/>
</dbReference>
<keyword evidence="1 4" id="KW-0963">Cytoplasm</keyword>
<dbReference type="PANTHER" id="PTHR38683">
    <property type="entry name" value="CHORISMATE PYRUVATE-LYASE"/>
    <property type="match status" value="1"/>
</dbReference>
<comment type="pathway">
    <text evidence="4">Cofactor biosynthesis; ubiquinone biosynthesis.</text>
</comment>
<dbReference type="EC" id="4.1.3.40" evidence="4"/>
<dbReference type="InterPro" id="IPR028978">
    <property type="entry name" value="Chorismate_lyase_/UTRA_dom_sf"/>
</dbReference>
<name>A0AA47E2P7_9GAMM</name>
<organism evidence="5 6">
    <name type="scientific">Stutzerimonas frequens</name>
    <dbReference type="NCBI Taxonomy" id="2968969"/>
    <lineage>
        <taxon>Bacteria</taxon>
        <taxon>Pseudomonadati</taxon>
        <taxon>Pseudomonadota</taxon>
        <taxon>Gammaproteobacteria</taxon>
        <taxon>Pseudomonadales</taxon>
        <taxon>Pseudomonadaceae</taxon>
        <taxon>Stutzerimonas</taxon>
    </lineage>
</organism>
<gene>
    <name evidence="4" type="primary">ubiC</name>
    <name evidence="5" type="ORF">OSV15_02435</name>
</gene>
<keyword evidence="4" id="KW-0670">Pyruvate</keyword>
<sequence length="184" mass="20490">MPERAVSEFLDWLSADQLPAPLAPALHDWLYVDKGSLTRRLTELADGAFSVIPLHQAWQPLRADECLALGVPAASEGWVREVYLCGHEQPWVFARSVAPRAQLEAAGLDLKSLGNRSLGELLFSDPAFARGQLEACHYPPQWLPQAQRVDGLWARRSCFRQNRLGVLVAEVFLPELWRAAAVTP</sequence>
<dbReference type="Gene3D" id="3.40.1410.10">
    <property type="entry name" value="Chorismate lyase-like"/>
    <property type="match status" value="1"/>
</dbReference>
<proteinExistence type="inferred from homology"/>
<keyword evidence="2 4" id="KW-0831">Ubiquinone biosynthesis</keyword>
<evidence type="ECO:0000313" key="6">
    <source>
        <dbReference type="Proteomes" id="UP001164632"/>
    </source>
</evidence>
<reference evidence="5" key="1">
    <citation type="submission" date="2022-11" db="EMBL/GenBank/DDBJ databases">
        <title>Genomic of Pseudomonas TF18.</title>
        <authorList>
            <person name="Liu T."/>
        </authorList>
    </citation>
    <scope>NUCLEOTIDE SEQUENCE</scope>
    <source>
        <strain evidence="5">TF18</strain>
    </source>
</reference>
<dbReference type="GO" id="GO:0008813">
    <property type="term" value="F:chorismate lyase activity"/>
    <property type="evidence" value="ECO:0007669"/>
    <property type="project" value="UniProtKB-UniRule"/>
</dbReference>
<dbReference type="Proteomes" id="UP001164632">
    <property type="component" value="Chromosome"/>
</dbReference>
<comment type="caution">
    <text evidence="4">Lacks conserved residue(s) required for the propagation of feature annotation.</text>
</comment>
<dbReference type="InterPro" id="IPR007440">
    <property type="entry name" value="Chorismate--pyruvate_lyase"/>
</dbReference>
<evidence type="ECO:0000256" key="1">
    <source>
        <dbReference type="ARBA" id="ARBA00022490"/>
    </source>
</evidence>
<comment type="subcellular location">
    <subcellularLocation>
        <location evidence="4">Cytoplasm</location>
    </subcellularLocation>
</comment>
<evidence type="ECO:0000256" key="3">
    <source>
        <dbReference type="ARBA" id="ARBA00023239"/>
    </source>
</evidence>
<evidence type="ECO:0000256" key="2">
    <source>
        <dbReference type="ARBA" id="ARBA00022688"/>
    </source>
</evidence>
<comment type="catalytic activity">
    <reaction evidence="4">
        <text>chorismate = 4-hydroxybenzoate + pyruvate</text>
        <dbReference type="Rhea" id="RHEA:16505"/>
        <dbReference type="ChEBI" id="CHEBI:15361"/>
        <dbReference type="ChEBI" id="CHEBI:17879"/>
        <dbReference type="ChEBI" id="CHEBI:29748"/>
        <dbReference type="EC" id="4.1.3.40"/>
    </reaction>
</comment>